<comment type="caution">
    <text evidence="1">The sequence shown here is derived from an EMBL/GenBank/DDBJ whole genome shotgun (WGS) entry which is preliminary data.</text>
</comment>
<gene>
    <name evidence="1" type="ORF">NKR19_g9845</name>
</gene>
<accession>A0AA38RH83</accession>
<dbReference type="EMBL" id="JANBVN010000264">
    <property type="protein sequence ID" value="KAJ9130568.1"/>
    <property type="molecule type" value="Genomic_DNA"/>
</dbReference>
<sequence>MDFPIWQARLTTPAVLLLCRQITRECRPMLESSFLVIDRLPPWPKGALRPVPVTKFITKDTLQSVKRLELRFTLGQGKEGSGWYWIKVIGEIADILLERNSFKELRIVICEDHDADAANTVVWEEDETRHLRCFVEKIWKLRCGNPNYRAPGRISSETWVFAGLTAHRINVDLLDFIGAPDRYSSTRSRPLEELVLETAHYPNRKIWPGSILEFL</sequence>
<organism evidence="1 2">
    <name type="scientific">Coniochaeta hoffmannii</name>
    <dbReference type="NCBI Taxonomy" id="91930"/>
    <lineage>
        <taxon>Eukaryota</taxon>
        <taxon>Fungi</taxon>
        <taxon>Dikarya</taxon>
        <taxon>Ascomycota</taxon>
        <taxon>Pezizomycotina</taxon>
        <taxon>Sordariomycetes</taxon>
        <taxon>Sordariomycetidae</taxon>
        <taxon>Coniochaetales</taxon>
        <taxon>Coniochaetaceae</taxon>
        <taxon>Coniochaeta</taxon>
    </lineage>
</organism>
<keyword evidence="2" id="KW-1185">Reference proteome</keyword>
<name>A0AA38RH83_9PEZI</name>
<proteinExistence type="predicted"/>
<evidence type="ECO:0000313" key="2">
    <source>
        <dbReference type="Proteomes" id="UP001174691"/>
    </source>
</evidence>
<protein>
    <submittedName>
        <fullName evidence="1">Uncharacterized protein</fullName>
    </submittedName>
</protein>
<evidence type="ECO:0000313" key="1">
    <source>
        <dbReference type="EMBL" id="KAJ9130568.1"/>
    </source>
</evidence>
<dbReference type="Proteomes" id="UP001174691">
    <property type="component" value="Unassembled WGS sequence"/>
</dbReference>
<dbReference type="AlphaFoldDB" id="A0AA38RH83"/>
<reference evidence="1" key="1">
    <citation type="submission" date="2022-07" db="EMBL/GenBank/DDBJ databases">
        <title>Fungi with potential for degradation of polypropylene.</title>
        <authorList>
            <person name="Gostincar C."/>
        </authorList>
    </citation>
    <scope>NUCLEOTIDE SEQUENCE</scope>
    <source>
        <strain evidence="1">EXF-13287</strain>
    </source>
</reference>